<feature type="domain" description="FH2" evidence="2">
    <location>
        <begin position="1"/>
        <end position="83"/>
    </location>
</feature>
<sequence length="122" mass="12619">MMAQFVAAHKDEVKAIAATLDQVQTDFAGAVTAFGDDPTMATPESFFGLFKGFVAAVGKAQREIIAMARKTSTTSVAASAAVTPAAAKAAIAENRKGVADELLSSLQTGDAFKKRRSGAVRP</sequence>
<dbReference type="VEuPathDB" id="FungiDB:AMAG_17862"/>
<dbReference type="OrthoDB" id="1104827at2759"/>
<protein>
    <recommendedName>
        <fullName evidence="5">FH2 domain-containing protein</fullName>
    </recommendedName>
</protein>
<dbReference type="InterPro" id="IPR014767">
    <property type="entry name" value="DAD_dom"/>
</dbReference>
<evidence type="ECO:0008006" key="5">
    <source>
        <dbReference type="Google" id="ProtNLM"/>
    </source>
</evidence>
<feature type="domain" description="DAD" evidence="1">
    <location>
        <begin position="92"/>
        <end position="122"/>
    </location>
</feature>
<organism evidence="3 4">
    <name type="scientific">Allomyces macrogynus (strain ATCC 38327)</name>
    <name type="common">Allomyces javanicus var. macrogynus</name>
    <dbReference type="NCBI Taxonomy" id="578462"/>
    <lineage>
        <taxon>Eukaryota</taxon>
        <taxon>Fungi</taxon>
        <taxon>Fungi incertae sedis</taxon>
        <taxon>Blastocladiomycota</taxon>
        <taxon>Blastocladiomycetes</taxon>
        <taxon>Blastocladiales</taxon>
        <taxon>Blastocladiaceae</taxon>
        <taxon>Allomyces</taxon>
    </lineage>
</organism>
<dbReference type="Proteomes" id="UP000054350">
    <property type="component" value="Unassembled WGS sequence"/>
</dbReference>
<name>A0A0L0S100_ALLM3</name>
<accession>A0A0L0S100</accession>
<reference evidence="3 4" key="1">
    <citation type="submission" date="2009-11" db="EMBL/GenBank/DDBJ databases">
        <title>Annotation of Allomyces macrogynus ATCC 38327.</title>
        <authorList>
            <consortium name="The Broad Institute Genome Sequencing Platform"/>
            <person name="Russ C."/>
            <person name="Cuomo C."/>
            <person name="Burger G."/>
            <person name="Gray M.W."/>
            <person name="Holland P.W.H."/>
            <person name="King N."/>
            <person name="Lang F.B.F."/>
            <person name="Roger A.J."/>
            <person name="Ruiz-Trillo I."/>
            <person name="Young S.K."/>
            <person name="Zeng Q."/>
            <person name="Gargeya S."/>
            <person name="Fitzgerald M."/>
            <person name="Haas B."/>
            <person name="Abouelleil A."/>
            <person name="Alvarado L."/>
            <person name="Arachchi H.M."/>
            <person name="Berlin A."/>
            <person name="Chapman S.B."/>
            <person name="Gearin G."/>
            <person name="Goldberg J."/>
            <person name="Griggs A."/>
            <person name="Gujja S."/>
            <person name="Hansen M."/>
            <person name="Heiman D."/>
            <person name="Howarth C."/>
            <person name="Larimer J."/>
            <person name="Lui A."/>
            <person name="MacDonald P.J.P."/>
            <person name="McCowen C."/>
            <person name="Montmayeur A."/>
            <person name="Murphy C."/>
            <person name="Neiman D."/>
            <person name="Pearson M."/>
            <person name="Priest M."/>
            <person name="Roberts A."/>
            <person name="Saif S."/>
            <person name="Shea T."/>
            <person name="Sisk P."/>
            <person name="Stolte C."/>
            <person name="Sykes S."/>
            <person name="Wortman J."/>
            <person name="Nusbaum C."/>
            <person name="Birren B."/>
        </authorList>
    </citation>
    <scope>NUCLEOTIDE SEQUENCE [LARGE SCALE GENOMIC DNA]</scope>
    <source>
        <strain evidence="3 4">ATCC 38327</strain>
    </source>
</reference>
<evidence type="ECO:0000313" key="3">
    <source>
        <dbReference type="EMBL" id="KNE56029.1"/>
    </source>
</evidence>
<proteinExistence type="predicted"/>
<dbReference type="EMBL" id="GG745330">
    <property type="protein sequence ID" value="KNE56029.1"/>
    <property type="molecule type" value="Genomic_DNA"/>
</dbReference>
<reference evidence="4" key="2">
    <citation type="submission" date="2009-11" db="EMBL/GenBank/DDBJ databases">
        <title>The Genome Sequence of Allomyces macrogynus strain ATCC 38327.</title>
        <authorList>
            <consortium name="The Broad Institute Genome Sequencing Platform"/>
            <person name="Russ C."/>
            <person name="Cuomo C."/>
            <person name="Shea T."/>
            <person name="Young S.K."/>
            <person name="Zeng Q."/>
            <person name="Koehrsen M."/>
            <person name="Haas B."/>
            <person name="Borodovsky M."/>
            <person name="Guigo R."/>
            <person name="Alvarado L."/>
            <person name="Berlin A."/>
            <person name="Borenstein D."/>
            <person name="Chen Z."/>
            <person name="Engels R."/>
            <person name="Freedman E."/>
            <person name="Gellesch M."/>
            <person name="Goldberg J."/>
            <person name="Griggs A."/>
            <person name="Gujja S."/>
            <person name="Heiman D."/>
            <person name="Hepburn T."/>
            <person name="Howarth C."/>
            <person name="Jen D."/>
            <person name="Larson L."/>
            <person name="Lewis B."/>
            <person name="Mehta T."/>
            <person name="Park D."/>
            <person name="Pearson M."/>
            <person name="Roberts A."/>
            <person name="Saif S."/>
            <person name="Shenoy N."/>
            <person name="Sisk P."/>
            <person name="Stolte C."/>
            <person name="Sykes S."/>
            <person name="Walk T."/>
            <person name="White J."/>
            <person name="Yandava C."/>
            <person name="Burger G."/>
            <person name="Gray M.W."/>
            <person name="Holland P.W.H."/>
            <person name="King N."/>
            <person name="Lang F.B.F."/>
            <person name="Roger A.J."/>
            <person name="Ruiz-Trillo I."/>
            <person name="Lander E."/>
            <person name="Nusbaum C."/>
        </authorList>
    </citation>
    <scope>NUCLEOTIDE SEQUENCE [LARGE SCALE GENOMIC DNA]</scope>
    <source>
        <strain evidence="4">ATCC 38327</strain>
    </source>
</reference>
<dbReference type="PROSITE" id="PS51231">
    <property type="entry name" value="DAD"/>
    <property type="match status" value="1"/>
</dbReference>
<dbReference type="PROSITE" id="PS51444">
    <property type="entry name" value="FH2"/>
    <property type="match status" value="1"/>
</dbReference>
<evidence type="ECO:0000259" key="1">
    <source>
        <dbReference type="PROSITE" id="PS51231"/>
    </source>
</evidence>
<dbReference type="SUPFAM" id="SSF101447">
    <property type="entry name" value="Formin homology 2 domain (FH2 domain)"/>
    <property type="match status" value="1"/>
</dbReference>
<evidence type="ECO:0000313" key="4">
    <source>
        <dbReference type="Proteomes" id="UP000054350"/>
    </source>
</evidence>
<dbReference type="InterPro" id="IPR015425">
    <property type="entry name" value="FH2_Formin"/>
</dbReference>
<gene>
    <name evidence="3" type="ORF">AMAG_17862</name>
</gene>
<keyword evidence="4" id="KW-1185">Reference proteome</keyword>
<dbReference type="InterPro" id="IPR042201">
    <property type="entry name" value="FH2_Formin_sf"/>
</dbReference>
<dbReference type="AlphaFoldDB" id="A0A0L0S100"/>
<dbReference type="Gene3D" id="1.20.58.2220">
    <property type="entry name" value="Formin, FH2 domain"/>
    <property type="match status" value="1"/>
</dbReference>
<evidence type="ECO:0000259" key="2">
    <source>
        <dbReference type="PROSITE" id="PS51444"/>
    </source>
</evidence>